<evidence type="ECO:0000313" key="7">
    <source>
        <dbReference type="Proteomes" id="UP000006247"/>
    </source>
</evidence>
<dbReference type="CDD" id="cd05936">
    <property type="entry name" value="FC-FACS_FadD_like"/>
    <property type="match status" value="1"/>
</dbReference>
<dbReference type="GO" id="GO:0031956">
    <property type="term" value="F:medium-chain fatty acid-CoA ligase activity"/>
    <property type="evidence" value="ECO:0007669"/>
    <property type="project" value="TreeGrafter"/>
</dbReference>
<feature type="compositionally biased region" description="Polar residues" evidence="3">
    <location>
        <begin position="1"/>
        <end position="16"/>
    </location>
</feature>
<dbReference type="Pfam" id="PF13193">
    <property type="entry name" value="AMP-binding_C"/>
    <property type="match status" value="1"/>
</dbReference>
<dbReference type="HOGENOM" id="CLU_000022_59_7_11"/>
<feature type="region of interest" description="Disordered" evidence="3">
    <location>
        <begin position="1"/>
        <end position="52"/>
    </location>
</feature>
<evidence type="ECO:0000256" key="1">
    <source>
        <dbReference type="ARBA" id="ARBA00006432"/>
    </source>
</evidence>
<keyword evidence="2" id="KW-0436">Ligase</keyword>
<reference evidence="6 7" key="1">
    <citation type="submission" date="2009-01" db="EMBL/GenBank/DDBJ databases">
        <authorList>
            <person name="Fulton L."/>
            <person name="Clifton S."/>
            <person name="Chinwalla A.T."/>
            <person name="Mitreva M."/>
            <person name="Sodergren E."/>
            <person name="Weinstock G."/>
            <person name="Clifton S."/>
            <person name="Dooling D.J."/>
            <person name="Fulton B."/>
            <person name="Minx P."/>
            <person name="Pepin K.H."/>
            <person name="Johnson M."/>
            <person name="Bhonagiri V."/>
            <person name="Nash W.E."/>
            <person name="Mardis E.R."/>
            <person name="Wilson R.K."/>
        </authorList>
    </citation>
    <scope>NUCLEOTIDE SEQUENCE [LARGE SCALE GENOMIC DNA]</scope>
    <source>
        <strain evidence="6 7">ATCC 33806</strain>
    </source>
</reference>
<dbReference type="GO" id="GO:0006631">
    <property type="term" value="P:fatty acid metabolic process"/>
    <property type="evidence" value="ECO:0007669"/>
    <property type="project" value="TreeGrafter"/>
</dbReference>
<dbReference type="InterPro" id="IPR045851">
    <property type="entry name" value="AMP-bd_C_sf"/>
</dbReference>
<name>C0DZW2_9CORY</name>
<feature type="domain" description="AMP-dependent synthetase/ligase" evidence="4">
    <location>
        <begin position="89"/>
        <end position="476"/>
    </location>
</feature>
<dbReference type="EMBL" id="ACEB01000003">
    <property type="protein sequence ID" value="EEG28208.1"/>
    <property type="molecule type" value="Genomic_DNA"/>
</dbReference>
<dbReference type="InterPro" id="IPR020845">
    <property type="entry name" value="AMP-binding_CS"/>
</dbReference>
<gene>
    <name evidence="6" type="ORF">CORMATOL_00258</name>
</gene>
<comment type="caution">
    <text evidence="6">The sequence shown here is derived from an EMBL/GenBank/DDBJ whole genome shotgun (WGS) entry which is preliminary data.</text>
</comment>
<evidence type="ECO:0000256" key="3">
    <source>
        <dbReference type="SAM" id="MobiDB-lite"/>
    </source>
</evidence>
<evidence type="ECO:0000259" key="4">
    <source>
        <dbReference type="Pfam" id="PF00501"/>
    </source>
</evidence>
<dbReference type="Gene3D" id="3.30.300.30">
    <property type="match status" value="1"/>
</dbReference>
<comment type="similarity">
    <text evidence="1">Belongs to the ATP-dependent AMP-binding enzyme family.</text>
</comment>
<dbReference type="NCBIfam" id="NF004114">
    <property type="entry name" value="PRK05605.1"/>
    <property type="match status" value="1"/>
</dbReference>
<proteinExistence type="inferred from homology"/>
<dbReference type="PROSITE" id="PS00455">
    <property type="entry name" value="AMP_BINDING"/>
    <property type="match status" value="1"/>
</dbReference>
<dbReference type="Gene3D" id="3.40.50.12780">
    <property type="entry name" value="N-terminal domain of ligase-like"/>
    <property type="match status" value="1"/>
</dbReference>
<evidence type="ECO:0000259" key="5">
    <source>
        <dbReference type="Pfam" id="PF13193"/>
    </source>
</evidence>
<feature type="compositionally biased region" description="Polar residues" evidence="3">
    <location>
        <begin position="23"/>
        <end position="33"/>
    </location>
</feature>
<organism evidence="6 7">
    <name type="scientific">Corynebacterium matruchotii ATCC 33806</name>
    <dbReference type="NCBI Taxonomy" id="566549"/>
    <lineage>
        <taxon>Bacteria</taxon>
        <taxon>Bacillati</taxon>
        <taxon>Actinomycetota</taxon>
        <taxon>Actinomycetes</taxon>
        <taxon>Mycobacteriales</taxon>
        <taxon>Corynebacteriaceae</taxon>
        <taxon>Corynebacterium</taxon>
    </lineage>
</organism>
<evidence type="ECO:0000313" key="6">
    <source>
        <dbReference type="EMBL" id="EEG28208.1"/>
    </source>
</evidence>
<evidence type="ECO:0000256" key="2">
    <source>
        <dbReference type="ARBA" id="ARBA00022598"/>
    </source>
</evidence>
<dbReference type="PANTHER" id="PTHR43201">
    <property type="entry name" value="ACYL-COA SYNTHETASE"/>
    <property type="match status" value="1"/>
</dbReference>
<dbReference type="InterPro" id="IPR042099">
    <property type="entry name" value="ANL_N_sf"/>
</dbReference>
<dbReference type="Proteomes" id="UP000006247">
    <property type="component" value="Unassembled WGS sequence"/>
</dbReference>
<dbReference type="AlphaFoldDB" id="C0DZW2"/>
<sequence length="617" mass="67348">MTQMPKQEPSSQNSPSHEAAQPETLNQDTQETPAISEASAASEETAGQKKPQAYETKAWLDLYGPWTPHSLDYGDTTLLDIYDNNLSLNADKPATYFFGRTQTYSELDKQVRSAAAGLRALGVRAGDRVAIVLPNCPQHVAAYFAVLKLGAIVVEHNPLYTAHELESPFNDHAARVAIVWDKAASTLEKLRRTTPLETIVSVNMIDAMPKAKQFILGLPLPMITKRREALTAPAPNSIPWDLLISSALGGNGDDVVSNIDVTTKSVAVILYTSGTTGDPKGAQLTHGGLFANLLQGKAWVKDLGSEERLLGALPFFHAYGLTIVLNLAVYIGGEIMLLPAPQIPLIMQIMKKRTPTWVPGVPTLYQKIVDAAKADGISINGVRNSFSGASTLPVDTVEQWEKLTGGLLVEGYGLTETSPIIVGNPMNSNRRPGYVGIPFPDTEIRIGNPKNLDETMPDGQEGEVLVRGPQVFAGYLNNPEATEKAFHHGWYRTGDVGIMEEDGFIRLVARIKEVIITGGFNVHPLEVEEALLSHPDITDCAVVGMPRKDGSESVVAAITLGPGAALDPEGLKEFCRGRLTRYKVPRTFYHFEDMPRDQMGKIRRREVQAELIRKFIN</sequence>
<feature type="domain" description="AMP-binding enzyme C-terminal" evidence="5">
    <location>
        <begin position="526"/>
        <end position="601"/>
    </location>
</feature>
<dbReference type="InterPro" id="IPR000873">
    <property type="entry name" value="AMP-dep_synth/lig_dom"/>
</dbReference>
<accession>C0DZW2</accession>
<protein>
    <submittedName>
        <fullName evidence="6">AMP-binding enzyme</fullName>
    </submittedName>
</protein>
<dbReference type="PANTHER" id="PTHR43201:SF5">
    <property type="entry name" value="MEDIUM-CHAIN ACYL-COA LIGASE ACSF2, MITOCHONDRIAL"/>
    <property type="match status" value="1"/>
</dbReference>
<dbReference type="SUPFAM" id="SSF56801">
    <property type="entry name" value="Acetyl-CoA synthetase-like"/>
    <property type="match status" value="1"/>
</dbReference>
<dbReference type="InterPro" id="IPR025110">
    <property type="entry name" value="AMP-bd_C"/>
</dbReference>
<dbReference type="Pfam" id="PF00501">
    <property type="entry name" value="AMP-binding"/>
    <property type="match status" value="1"/>
</dbReference>